<keyword evidence="8" id="KW-1185">Reference proteome</keyword>
<keyword evidence="5" id="KW-0800">Toxin</keyword>
<keyword evidence="5" id="KW-0638">Presynaptic neurotoxin</keyword>
<dbReference type="AlphaFoldDB" id="A0A087V0D9"/>
<organism evidence="7 8">
    <name type="scientific">Stegodyphus mimosarum</name>
    <name type="common">African social velvet spider</name>
    <dbReference type="NCBI Taxonomy" id="407821"/>
    <lineage>
        <taxon>Eukaryota</taxon>
        <taxon>Metazoa</taxon>
        <taxon>Ecdysozoa</taxon>
        <taxon>Arthropoda</taxon>
        <taxon>Chelicerata</taxon>
        <taxon>Arachnida</taxon>
        <taxon>Araneae</taxon>
        <taxon>Araneomorphae</taxon>
        <taxon>Entelegynae</taxon>
        <taxon>Eresoidea</taxon>
        <taxon>Eresidae</taxon>
        <taxon>Stegodyphus</taxon>
    </lineage>
</organism>
<name>A0A087V0D9_STEMI</name>
<dbReference type="SUPFAM" id="SSF48403">
    <property type="entry name" value="Ankyrin repeat"/>
    <property type="match status" value="1"/>
</dbReference>
<evidence type="ECO:0000313" key="7">
    <source>
        <dbReference type="EMBL" id="KFM83078.1"/>
    </source>
</evidence>
<dbReference type="InterPro" id="IPR036770">
    <property type="entry name" value="Ankyrin_rpt-contain_sf"/>
</dbReference>
<keyword evidence="6" id="KW-1053">Target membrane</keyword>
<proteinExistence type="predicted"/>
<keyword evidence="4" id="KW-0528">Neurotoxin</keyword>
<dbReference type="GO" id="GO:0044231">
    <property type="term" value="C:host cell presynaptic membrane"/>
    <property type="evidence" value="ECO:0007669"/>
    <property type="project" value="UniProtKB-KW"/>
</dbReference>
<keyword evidence="3" id="KW-1052">Target cell membrane</keyword>
<evidence type="ECO:0000256" key="5">
    <source>
        <dbReference type="ARBA" id="ARBA00023028"/>
    </source>
</evidence>
<dbReference type="GO" id="GO:0006887">
    <property type="term" value="P:exocytosis"/>
    <property type="evidence" value="ECO:0007669"/>
    <property type="project" value="UniProtKB-KW"/>
</dbReference>
<evidence type="ECO:0000256" key="1">
    <source>
        <dbReference type="ARBA" id="ARBA00004175"/>
    </source>
</evidence>
<accession>A0A087V0D9</accession>
<gene>
    <name evidence="7" type="ORF">X975_20317</name>
</gene>
<evidence type="ECO:0008006" key="9">
    <source>
        <dbReference type="Google" id="ProtNLM"/>
    </source>
</evidence>
<feature type="non-terminal residue" evidence="7">
    <location>
        <position position="85"/>
    </location>
</feature>
<keyword evidence="6" id="KW-0472">Membrane</keyword>
<keyword evidence="2" id="KW-0268">Exocytosis</keyword>
<protein>
    <recommendedName>
        <fullName evidence="9">Ankyrin repeat protein</fullName>
    </recommendedName>
</protein>
<dbReference type="EMBL" id="KK122591">
    <property type="protein sequence ID" value="KFM83078.1"/>
    <property type="molecule type" value="Genomic_DNA"/>
</dbReference>
<evidence type="ECO:0000313" key="8">
    <source>
        <dbReference type="Proteomes" id="UP000054359"/>
    </source>
</evidence>
<sequence length="85" mass="9643">MYTTHQRKMLVDAIISCNSEHVRAILDEATSTENTLDRNLLHLACKCNKSKLIEEVPNNSGCTNKCLDIIYMLIDSGLDTEERDE</sequence>
<evidence type="ECO:0000256" key="4">
    <source>
        <dbReference type="ARBA" id="ARBA00022699"/>
    </source>
</evidence>
<dbReference type="Proteomes" id="UP000054359">
    <property type="component" value="Unassembled WGS sequence"/>
</dbReference>
<dbReference type="GO" id="GO:0044218">
    <property type="term" value="C:other organism cell membrane"/>
    <property type="evidence" value="ECO:0007669"/>
    <property type="project" value="UniProtKB-KW"/>
</dbReference>
<comment type="subcellular location">
    <subcellularLocation>
        <location evidence="1">Target cell membrane</location>
    </subcellularLocation>
</comment>
<evidence type="ECO:0000256" key="3">
    <source>
        <dbReference type="ARBA" id="ARBA00022537"/>
    </source>
</evidence>
<reference evidence="7 8" key="1">
    <citation type="submission" date="2013-11" db="EMBL/GenBank/DDBJ databases">
        <title>Genome sequencing of Stegodyphus mimosarum.</title>
        <authorList>
            <person name="Bechsgaard J."/>
        </authorList>
    </citation>
    <scope>NUCLEOTIDE SEQUENCE [LARGE SCALE GENOMIC DNA]</scope>
</reference>
<evidence type="ECO:0000256" key="2">
    <source>
        <dbReference type="ARBA" id="ARBA00022483"/>
    </source>
</evidence>
<evidence type="ECO:0000256" key="6">
    <source>
        <dbReference type="ARBA" id="ARBA00023298"/>
    </source>
</evidence>